<accession>A0A936F3F3</accession>
<name>A0A936F3F3_9BACT</name>
<proteinExistence type="predicted"/>
<evidence type="ECO:0000313" key="1">
    <source>
        <dbReference type="EMBL" id="MBK8573296.1"/>
    </source>
</evidence>
<organism evidence="1 2">
    <name type="scientific">Candidatus Geothrix odensensis</name>
    <dbReference type="NCBI Taxonomy" id="2954440"/>
    <lineage>
        <taxon>Bacteria</taxon>
        <taxon>Pseudomonadati</taxon>
        <taxon>Acidobacteriota</taxon>
        <taxon>Holophagae</taxon>
        <taxon>Holophagales</taxon>
        <taxon>Holophagaceae</taxon>
        <taxon>Geothrix</taxon>
    </lineage>
</organism>
<dbReference type="EMBL" id="JADKCH010000016">
    <property type="protein sequence ID" value="MBK8573296.1"/>
    <property type="molecule type" value="Genomic_DNA"/>
</dbReference>
<sequence length="261" mass="28028">MFGRVKDAMADAAETLRQAFAGLRVVEVAAEPFLPKARGSAPLGVEARTGLEPPMTVCREMQCFGDATEARALEPFRAALQAESGWARWGAEAEVVRMTPLAGGQAARVAVPPLPRKAQTLGRLEPVVHPTPHRLSAQLTAPGTRRLDPTLEGGGGEAGLELMLSLAVPIRAEAIHALPKGLWMRYSLQLVRGTGENVRNLEVLGLFRIPSKGVADLRHDPGQGRILVRLEASAVRASRAPFILARRKDDGSLVSCYVEDP</sequence>
<evidence type="ECO:0000313" key="2">
    <source>
        <dbReference type="Proteomes" id="UP000709959"/>
    </source>
</evidence>
<protein>
    <submittedName>
        <fullName evidence="1">Uncharacterized protein</fullName>
    </submittedName>
</protein>
<dbReference type="AlphaFoldDB" id="A0A936F3F3"/>
<reference evidence="1 2" key="1">
    <citation type="submission" date="2020-10" db="EMBL/GenBank/DDBJ databases">
        <title>Connecting structure to function with the recovery of over 1000 high-quality activated sludge metagenome-assembled genomes encoding full-length rRNA genes using long-read sequencing.</title>
        <authorList>
            <person name="Singleton C.M."/>
            <person name="Petriglieri F."/>
            <person name="Kristensen J.M."/>
            <person name="Kirkegaard R.H."/>
            <person name="Michaelsen T.Y."/>
            <person name="Andersen M.H."/>
            <person name="Karst S.M."/>
            <person name="Dueholm M.S."/>
            <person name="Nielsen P.H."/>
            <person name="Albertsen M."/>
        </authorList>
    </citation>
    <scope>NUCLEOTIDE SEQUENCE [LARGE SCALE GENOMIC DNA]</scope>
    <source>
        <strain evidence="1">OdNE_18-Q3-R46-58_MAXAC.008</strain>
    </source>
</reference>
<comment type="caution">
    <text evidence="1">The sequence shown here is derived from an EMBL/GenBank/DDBJ whole genome shotgun (WGS) entry which is preliminary data.</text>
</comment>
<dbReference type="Proteomes" id="UP000709959">
    <property type="component" value="Unassembled WGS sequence"/>
</dbReference>
<gene>
    <name evidence="1" type="ORF">IPN91_11800</name>
</gene>